<name>A0A7W3QSB9_ACTNM</name>
<dbReference type="InterPro" id="IPR036390">
    <property type="entry name" value="WH_DNA-bd_sf"/>
</dbReference>
<feature type="domain" description="HTH marR-type" evidence="2">
    <location>
        <begin position="117"/>
        <end position="163"/>
    </location>
</feature>
<dbReference type="Pfam" id="PF12802">
    <property type="entry name" value="MarR_2"/>
    <property type="match status" value="1"/>
</dbReference>
<dbReference type="AlphaFoldDB" id="A0A7W3QSB9"/>
<evidence type="ECO:0000259" key="3">
    <source>
        <dbReference type="Pfam" id="PF13936"/>
    </source>
</evidence>
<dbReference type="GO" id="GO:0003677">
    <property type="term" value="F:DNA binding"/>
    <property type="evidence" value="ECO:0007669"/>
    <property type="project" value="UniProtKB-KW"/>
</dbReference>
<evidence type="ECO:0000256" key="1">
    <source>
        <dbReference type="SAM" id="MobiDB-lite"/>
    </source>
</evidence>
<dbReference type="SUPFAM" id="SSF46785">
    <property type="entry name" value="Winged helix' DNA-binding domain"/>
    <property type="match status" value="1"/>
</dbReference>
<keyword evidence="5" id="KW-1185">Reference proteome</keyword>
<dbReference type="GO" id="GO:0005829">
    <property type="term" value="C:cytosol"/>
    <property type="evidence" value="ECO:0007669"/>
    <property type="project" value="TreeGrafter"/>
</dbReference>
<keyword evidence="4" id="KW-0238">DNA-binding</keyword>
<dbReference type="InterPro" id="IPR000835">
    <property type="entry name" value="HTH_MarR-typ"/>
</dbReference>
<dbReference type="Proteomes" id="UP000572680">
    <property type="component" value="Unassembled WGS sequence"/>
</dbReference>
<dbReference type="InterPro" id="IPR036388">
    <property type="entry name" value="WH-like_DNA-bd_sf"/>
</dbReference>
<evidence type="ECO:0000259" key="2">
    <source>
        <dbReference type="Pfam" id="PF12802"/>
    </source>
</evidence>
<feature type="domain" description="Transposase IS30-like HTH" evidence="3">
    <location>
        <begin position="4"/>
        <end position="45"/>
    </location>
</feature>
<comment type="caution">
    <text evidence="4">The sequence shown here is derived from an EMBL/GenBank/DDBJ whole genome shotgun (WGS) entry which is preliminary data.</text>
</comment>
<dbReference type="PANTHER" id="PTHR10948:SF23">
    <property type="entry name" value="TRANSPOSASE INSI FOR INSERTION SEQUENCE ELEMENT IS30A-RELATED"/>
    <property type="match status" value="1"/>
</dbReference>
<evidence type="ECO:0000313" key="5">
    <source>
        <dbReference type="Proteomes" id="UP000572680"/>
    </source>
</evidence>
<dbReference type="GO" id="GO:0004803">
    <property type="term" value="F:transposase activity"/>
    <property type="evidence" value="ECO:0007669"/>
    <property type="project" value="TreeGrafter"/>
</dbReference>
<organism evidence="4 5">
    <name type="scientific">Actinomadura namibiensis</name>
    <dbReference type="NCBI Taxonomy" id="182080"/>
    <lineage>
        <taxon>Bacteria</taxon>
        <taxon>Bacillati</taxon>
        <taxon>Actinomycetota</taxon>
        <taxon>Actinomycetes</taxon>
        <taxon>Streptosporangiales</taxon>
        <taxon>Thermomonosporaceae</taxon>
        <taxon>Actinomadura</taxon>
    </lineage>
</organism>
<proteinExistence type="predicted"/>
<dbReference type="InterPro" id="IPR051917">
    <property type="entry name" value="Transposase-Integrase"/>
</dbReference>
<dbReference type="RefSeq" id="WP_182849294.1">
    <property type="nucleotide sequence ID" value="NZ_BAAALP010000081.1"/>
</dbReference>
<dbReference type="PANTHER" id="PTHR10948">
    <property type="entry name" value="TRANSPOSASE"/>
    <property type="match status" value="1"/>
</dbReference>
<evidence type="ECO:0000313" key="4">
    <source>
        <dbReference type="EMBL" id="MBA8957477.1"/>
    </source>
</evidence>
<feature type="region of interest" description="Disordered" evidence="1">
    <location>
        <begin position="41"/>
        <end position="86"/>
    </location>
</feature>
<sequence>MSGGRLSLNDRQQIAAGLAEGLSYSDIARNLQRPVSTITREISRNGGPSGYRAHQAHQATQRRARRRTTAPARPPSTPADTAHGRDPHAVLAFAERFTDLLAQTGLPPMMAKVLVCLYTTDSGGLTSAGLVQRLRVSPASISKAVGYLEEQQLIRRERHPRQRSEHYVIDGDVWYRAMIAAAQANGVIAEAAQQGADILGADTPAGTRLHDMGQFLRHVGEDLAQAAEHWRQIFSPSPASGPDDLERPADPA</sequence>
<reference evidence="4 5" key="1">
    <citation type="submission" date="2020-08" db="EMBL/GenBank/DDBJ databases">
        <title>Genomic Encyclopedia of Type Strains, Phase IV (KMG-IV): sequencing the most valuable type-strain genomes for metagenomic binning, comparative biology and taxonomic classification.</title>
        <authorList>
            <person name="Goeker M."/>
        </authorList>
    </citation>
    <scope>NUCLEOTIDE SEQUENCE [LARGE SCALE GENOMIC DNA]</scope>
    <source>
        <strain evidence="4 5">DSM 44197</strain>
    </source>
</reference>
<dbReference type="GO" id="GO:0003700">
    <property type="term" value="F:DNA-binding transcription factor activity"/>
    <property type="evidence" value="ECO:0007669"/>
    <property type="project" value="InterPro"/>
</dbReference>
<gene>
    <name evidence="4" type="ORF">HNR61_009170</name>
</gene>
<dbReference type="Gene3D" id="1.10.10.10">
    <property type="entry name" value="Winged helix-like DNA-binding domain superfamily/Winged helix DNA-binding domain"/>
    <property type="match status" value="1"/>
</dbReference>
<accession>A0A7W3QSB9</accession>
<dbReference type="Pfam" id="PF13936">
    <property type="entry name" value="HTH_38"/>
    <property type="match status" value="1"/>
</dbReference>
<dbReference type="EMBL" id="JACJIA010000024">
    <property type="protein sequence ID" value="MBA8957477.1"/>
    <property type="molecule type" value="Genomic_DNA"/>
</dbReference>
<protein>
    <submittedName>
        <fullName evidence="4">DNA-binding transcriptional regulator GbsR (MarR family)</fullName>
    </submittedName>
</protein>
<dbReference type="GO" id="GO:0032196">
    <property type="term" value="P:transposition"/>
    <property type="evidence" value="ECO:0007669"/>
    <property type="project" value="TreeGrafter"/>
</dbReference>
<dbReference type="InterPro" id="IPR025246">
    <property type="entry name" value="IS30-like_HTH"/>
</dbReference>